<dbReference type="OrthoDB" id="2509411at2759"/>
<protein>
    <submittedName>
        <fullName evidence="1">Uncharacterized protein</fullName>
    </submittedName>
</protein>
<accession>A0A5B0NHG5</accession>
<dbReference type="AlphaFoldDB" id="A0A5B0NHG5"/>
<organism evidence="1 2">
    <name type="scientific">Puccinia graminis f. sp. tritici</name>
    <dbReference type="NCBI Taxonomy" id="56615"/>
    <lineage>
        <taxon>Eukaryota</taxon>
        <taxon>Fungi</taxon>
        <taxon>Dikarya</taxon>
        <taxon>Basidiomycota</taxon>
        <taxon>Pucciniomycotina</taxon>
        <taxon>Pucciniomycetes</taxon>
        <taxon>Pucciniales</taxon>
        <taxon>Pucciniaceae</taxon>
        <taxon>Puccinia</taxon>
    </lineage>
</organism>
<dbReference type="EMBL" id="VSWC01000105">
    <property type="protein sequence ID" value="KAA1087269.1"/>
    <property type="molecule type" value="Genomic_DNA"/>
</dbReference>
<proteinExistence type="predicted"/>
<gene>
    <name evidence="1" type="ORF">PGT21_027596</name>
</gene>
<keyword evidence="2" id="KW-1185">Reference proteome</keyword>
<evidence type="ECO:0000313" key="2">
    <source>
        <dbReference type="Proteomes" id="UP000324748"/>
    </source>
</evidence>
<dbReference type="Proteomes" id="UP000324748">
    <property type="component" value="Unassembled WGS sequence"/>
</dbReference>
<comment type="caution">
    <text evidence="1">The sequence shown here is derived from an EMBL/GenBank/DDBJ whole genome shotgun (WGS) entry which is preliminary data.</text>
</comment>
<evidence type="ECO:0000313" key="1">
    <source>
        <dbReference type="EMBL" id="KAA1087269.1"/>
    </source>
</evidence>
<reference evidence="1 2" key="1">
    <citation type="submission" date="2019-05" db="EMBL/GenBank/DDBJ databases">
        <title>Emergence of the Ug99 lineage of the wheat stem rust pathogen through somatic hybridization.</title>
        <authorList>
            <person name="Li F."/>
            <person name="Upadhyaya N.M."/>
            <person name="Sperschneider J."/>
            <person name="Matny O."/>
            <person name="Nguyen-Phuc H."/>
            <person name="Mago R."/>
            <person name="Raley C."/>
            <person name="Miller M.E."/>
            <person name="Silverstein K.A.T."/>
            <person name="Henningsen E."/>
            <person name="Hirsch C.D."/>
            <person name="Visser B."/>
            <person name="Pretorius Z.A."/>
            <person name="Steffenson B.J."/>
            <person name="Schwessinger B."/>
            <person name="Dodds P.N."/>
            <person name="Figueroa M."/>
        </authorList>
    </citation>
    <scope>NUCLEOTIDE SEQUENCE [LARGE SCALE GENOMIC DNA]</scope>
    <source>
        <strain evidence="1">21-0</strain>
    </source>
</reference>
<name>A0A5B0NHG5_PUCGR</name>
<sequence>MYLVHRKVFHFRCQQGTVHSPVGRGSSRRANFQTSSSEGIPSNELVYAPADDYQSRAKCFHYLRSSINQLNTPNTILMAAYTPADRRDQVYLGFFLIHAISAVCVDIQPLLPQAVQLDVFKRLLDCKHPRSNLYNPLKMSLEGERLLKFLRASVSSEGIPSDELV</sequence>